<dbReference type="Proteomes" id="UP000186136">
    <property type="component" value="Unassembled WGS sequence"/>
</dbReference>
<reference evidence="1 2" key="1">
    <citation type="submission" date="2016-08" db="EMBL/GenBank/DDBJ databases">
        <title>Whole genome shotgun sequence of Pichia membranifaciens KS47-1.</title>
        <authorList>
            <person name="Konishi M."/>
            <person name="Ishida M."/>
            <person name="Arakawa T."/>
            <person name="Kato Y."/>
            <person name="Horiuchi J."/>
        </authorList>
    </citation>
    <scope>NUCLEOTIDE SEQUENCE [LARGE SCALE GENOMIC DNA]</scope>
    <source>
        <strain evidence="1 2">KS47-1</strain>
    </source>
</reference>
<gene>
    <name evidence="1" type="ORF">PMKS-001112</name>
</gene>
<dbReference type="AlphaFoldDB" id="A0A1Q2YDP3"/>
<accession>A0A1Q2YDP3</accession>
<sequence>MYNLLLESGNAEDISWIEESLKNRNKYDKFVVRFGNLCNDLSKNYNNYNTFINSEELLKFKILAERDNEVTSLLNNLTYLHLRHRNYELALETFKQVDNRKDFQLTIFSILRHFEKEQKPDIIFNVLKNLKEQSNYRIHWSQILIYWRSVIKKYPHLGFELQKKFKKSLKRSKYHRFGFLSKMLLVNKQSSNGATLEIRYYPIVKYDNLEFDIKPLPAAPKLQNIESRLVAGILPNSELLRKSVKLTNDKSEFDRLVEIANQLQLRTSKYTAKVKNIKLNVEIFYKECSFGNKLSMKDFISEQLNIINDTKFVDDQDLCELFKVCVKSELYEESVSVLRLLDEYNVKIVGDQQILKFLSMFIKWCWINKDFKDLLTILEWLKNQTEFTTDKYFWSNLKNAASKNMSRIEREFCDISHLSLTEGQIIAMKEEKMYIEKVLPHVMSYYDHTLDNIKDKNLEKSDRIVDHSFRCFSQMIKWVDEDTETMFEGEW</sequence>
<keyword evidence="2" id="KW-1185">Reference proteome</keyword>
<dbReference type="EMBL" id="BDGI01000042">
    <property type="protein sequence ID" value="GAV27644.1"/>
    <property type="molecule type" value="Genomic_DNA"/>
</dbReference>
<dbReference type="OrthoDB" id="3987799at2759"/>
<name>A0A1Q2YDP3_9ASCO</name>
<organism evidence="1 2">
    <name type="scientific">Pichia membranifaciens</name>
    <dbReference type="NCBI Taxonomy" id="4926"/>
    <lineage>
        <taxon>Eukaryota</taxon>
        <taxon>Fungi</taxon>
        <taxon>Dikarya</taxon>
        <taxon>Ascomycota</taxon>
        <taxon>Saccharomycotina</taxon>
        <taxon>Pichiomycetes</taxon>
        <taxon>Pichiales</taxon>
        <taxon>Pichiaceae</taxon>
        <taxon>Pichia</taxon>
    </lineage>
</organism>
<protein>
    <submittedName>
        <fullName evidence="1">Uncharacterized protein</fullName>
    </submittedName>
</protein>
<proteinExistence type="predicted"/>
<evidence type="ECO:0000313" key="2">
    <source>
        <dbReference type="Proteomes" id="UP000186136"/>
    </source>
</evidence>
<evidence type="ECO:0000313" key="1">
    <source>
        <dbReference type="EMBL" id="GAV27644.1"/>
    </source>
</evidence>
<comment type="caution">
    <text evidence="1">The sequence shown here is derived from an EMBL/GenBank/DDBJ whole genome shotgun (WGS) entry which is preliminary data.</text>
</comment>